<protein>
    <submittedName>
        <fullName evidence="2">Uncharacterized protein</fullName>
    </submittedName>
</protein>
<dbReference type="Proteomes" id="UP000001055">
    <property type="component" value="Unassembled WGS sequence"/>
</dbReference>
<dbReference type="GeneID" id="5968452"/>
<proteinExistence type="predicted"/>
<name>Q0V5W1_PHANO</name>
<feature type="region of interest" description="Disordered" evidence="1">
    <location>
        <begin position="89"/>
        <end position="151"/>
    </location>
</feature>
<dbReference type="HOGENOM" id="CLU_1732126_0_0_1"/>
<reference evidence="3" key="1">
    <citation type="journal article" date="2007" name="Plant Cell">
        <title>Dothideomycete-plant interactions illuminated by genome sequencing and EST analysis of the wheat pathogen Stagonospora nodorum.</title>
        <authorList>
            <person name="Hane J.K."/>
            <person name="Lowe R.G."/>
            <person name="Solomon P.S."/>
            <person name="Tan K.C."/>
            <person name="Schoch C.L."/>
            <person name="Spatafora J.W."/>
            <person name="Crous P.W."/>
            <person name="Kodira C."/>
            <person name="Birren B.W."/>
            <person name="Galagan J.E."/>
            <person name="Torriani S.F."/>
            <person name="McDonald B.A."/>
            <person name="Oliver R.P."/>
        </authorList>
    </citation>
    <scope>NUCLEOTIDE SEQUENCE [LARGE SCALE GENOMIC DNA]</scope>
    <source>
        <strain evidence="3">SN15 / ATCC MYA-4574 / FGSC 10173</strain>
    </source>
</reference>
<sequence length="151" mass="15977">MNTSSPVTFLCIATHGLIDGHLPSGVRRQGEVDVPILSHEGFAAKVALAAAPRHLRSLTRLRGPAAPANAPTHHRSCLRASQLWAGHPRPLSWEQPSLKEALAHHHRRPSPATENLRVATTAGETSSPPLSPAHATAPIAASDPPFPLPAE</sequence>
<dbReference type="EMBL" id="CH445325">
    <property type="protein sequence ID" value="EAT92098.1"/>
    <property type="molecule type" value="Genomic_DNA"/>
</dbReference>
<evidence type="ECO:0000313" key="3">
    <source>
        <dbReference type="Proteomes" id="UP000001055"/>
    </source>
</evidence>
<dbReference type="KEGG" id="pno:SNOG_00603"/>
<gene>
    <name evidence="2" type="ORF">SNOG_00603</name>
</gene>
<dbReference type="RefSeq" id="XP_001791284.1">
    <property type="nucleotide sequence ID" value="XM_001791232.1"/>
</dbReference>
<evidence type="ECO:0000313" key="2">
    <source>
        <dbReference type="EMBL" id="EAT92098.1"/>
    </source>
</evidence>
<evidence type="ECO:0000256" key="1">
    <source>
        <dbReference type="SAM" id="MobiDB-lite"/>
    </source>
</evidence>
<dbReference type="AlphaFoldDB" id="Q0V5W1"/>
<organism evidence="2 3">
    <name type="scientific">Phaeosphaeria nodorum (strain SN15 / ATCC MYA-4574 / FGSC 10173)</name>
    <name type="common">Glume blotch fungus</name>
    <name type="synonym">Parastagonospora nodorum</name>
    <dbReference type="NCBI Taxonomy" id="321614"/>
    <lineage>
        <taxon>Eukaryota</taxon>
        <taxon>Fungi</taxon>
        <taxon>Dikarya</taxon>
        <taxon>Ascomycota</taxon>
        <taxon>Pezizomycotina</taxon>
        <taxon>Dothideomycetes</taxon>
        <taxon>Pleosporomycetidae</taxon>
        <taxon>Pleosporales</taxon>
        <taxon>Pleosporineae</taxon>
        <taxon>Phaeosphaeriaceae</taxon>
        <taxon>Parastagonospora</taxon>
    </lineage>
</organism>
<accession>Q0V5W1</accession>
<dbReference type="InParanoid" id="Q0V5W1"/>